<protein>
    <recommendedName>
        <fullName evidence="7">Cell division protein CrgA</fullName>
    </recommendedName>
</protein>
<dbReference type="HAMAP" id="MF_00631">
    <property type="entry name" value="CrgA"/>
    <property type="match status" value="1"/>
</dbReference>
<keyword evidence="6 7" id="KW-0131">Cell cycle</keyword>
<comment type="similarity">
    <text evidence="7">Belongs to the CrgA family.</text>
</comment>
<evidence type="ECO:0000256" key="2">
    <source>
        <dbReference type="ARBA" id="ARBA00022618"/>
    </source>
</evidence>
<dbReference type="OrthoDB" id="5189646at2"/>
<evidence type="ECO:0000256" key="7">
    <source>
        <dbReference type="HAMAP-Rule" id="MF_00631"/>
    </source>
</evidence>
<dbReference type="RefSeq" id="WP_043602758.1">
    <property type="nucleotide sequence ID" value="NZ_AXCY01000006.1"/>
</dbReference>
<comment type="function">
    <text evidence="7">Involved in cell division.</text>
</comment>
<dbReference type="AlphaFoldDB" id="A0A0A0BWF2"/>
<gene>
    <name evidence="7" type="primary">crgA</name>
    <name evidence="8" type="ORF">N868_18070</name>
</gene>
<evidence type="ECO:0000313" key="9">
    <source>
        <dbReference type="Proteomes" id="UP000029839"/>
    </source>
</evidence>
<keyword evidence="5 7" id="KW-0472">Membrane</keyword>
<evidence type="ECO:0000256" key="3">
    <source>
        <dbReference type="ARBA" id="ARBA00022692"/>
    </source>
</evidence>
<accession>A0A0A0BWF2</accession>
<dbReference type="Proteomes" id="UP000029839">
    <property type="component" value="Unassembled WGS sequence"/>
</dbReference>
<keyword evidence="9" id="KW-1185">Reference proteome</keyword>
<feature type="transmembrane region" description="Helical" evidence="7">
    <location>
        <begin position="61"/>
        <end position="80"/>
    </location>
</feature>
<reference evidence="8 9" key="2">
    <citation type="journal article" date="2015" name="Stand. Genomic Sci.">
        <title>Draft genome sequence of Cellulomonas carbonis T26(T) and comparative analysis of six Cellulomonas genomes.</title>
        <authorList>
            <person name="Zhuang W."/>
            <person name="Zhang S."/>
            <person name="Xia X."/>
            <person name="Wang G."/>
        </authorList>
    </citation>
    <scope>NUCLEOTIDE SEQUENCE [LARGE SCALE GENOMIC DNA]</scope>
    <source>
        <strain evidence="8 9">T26</strain>
    </source>
</reference>
<evidence type="ECO:0000256" key="6">
    <source>
        <dbReference type="ARBA" id="ARBA00023306"/>
    </source>
</evidence>
<evidence type="ECO:0000256" key="1">
    <source>
        <dbReference type="ARBA" id="ARBA00022475"/>
    </source>
</evidence>
<sequence length="81" mass="9015">MPLSRSRKKSAPTAQPAVAKIDKGNPAWLVPTMLGLMILGLAWIVTYYVTGRYPIPGLDNWNLLIGFVILFAGFGLTLRWR</sequence>
<comment type="subcellular location">
    <subcellularLocation>
        <location evidence="7">Cell membrane</location>
        <topology evidence="7">Multi-pass membrane protein</topology>
    </subcellularLocation>
</comment>
<keyword evidence="1 7" id="KW-1003">Cell membrane</keyword>
<evidence type="ECO:0000313" key="8">
    <source>
        <dbReference type="EMBL" id="KGM12280.1"/>
    </source>
</evidence>
<proteinExistence type="inferred from homology"/>
<comment type="caution">
    <text evidence="8">The sequence shown here is derived from an EMBL/GenBank/DDBJ whole genome shotgun (WGS) entry which is preliminary data.</text>
</comment>
<name>A0A0A0BWF2_9CELL</name>
<keyword evidence="3 7" id="KW-0812">Transmembrane</keyword>
<evidence type="ECO:0000256" key="5">
    <source>
        <dbReference type="ARBA" id="ARBA00023136"/>
    </source>
</evidence>
<dbReference type="InterPro" id="IPR009619">
    <property type="entry name" value="CrgA"/>
</dbReference>
<feature type="transmembrane region" description="Helical" evidence="7">
    <location>
        <begin position="28"/>
        <end position="49"/>
    </location>
</feature>
<dbReference type="GO" id="GO:0051301">
    <property type="term" value="P:cell division"/>
    <property type="evidence" value="ECO:0007669"/>
    <property type="project" value="UniProtKB-UniRule"/>
</dbReference>
<organism evidence="8 9">
    <name type="scientific">Cellulomonas carbonis T26</name>
    <dbReference type="NCBI Taxonomy" id="947969"/>
    <lineage>
        <taxon>Bacteria</taxon>
        <taxon>Bacillati</taxon>
        <taxon>Actinomycetota</taxon>
        <taxon>Actinomycetes</taxon>
        <taxon>Micrococcales</taxon>
        <taxon>Cellulomonadaceae</taxon>
        <taxon>Cellulomonas</taxon>
    </lineage>
</organism>
<dbReference type="Pfam" id="PF06781">
    <property type="entry name" value="CrgA"/>
    <property type="match status" value="1"/>
</dbReference>
<keyword evidence="2 7" id="KW-0132">Cell division</keyword>
<dbReference type="GO" id="GO:0005886">
    <property type="term" value="C:plasma membrane"/>
    <property type="evidence" value="ECO:0007669"/>
    <property type="project" value="UniProtKB-SubCell"/>
</dbReference>
<keyword evidence="4 7" id="KW-1133">Transmembrane helix</keyword>
<reference evidence="8 9" key="1">
    <citation type="submission" date="2013-08" db="EMBL/GenBank/DDBJ databases">
        <title>Genome sequencing of Cellulomonas carbonis T26.</title>
        <authorList>
            <person name="Chen F."/>
            <person name="Li Y."/>
            <person name="Wang G."/>
        </authorList>
    </citation>
    <scope>NUCLEOTIDE SEQUENCE [LARGE SCALE GENOMIC DNA]</scope>
    <source>
        <strain evidence="8 9">T26</strain>
    </source>
</reference>
<evidence type="ECO:0000256" key="4">
    <source>
        <dbReference type="ARBA" id="ARBA00022989"/>
    </source>
</evidence>
<dbReference type="EMBL" id="AXCY01000006">
    <property type="protein sequence ID" value="KGM12280.1"/>
    <property type="molecule type" value="Genomic_DNA"/>
</dbReference>